<keyword evidence="3" id="KW-0732">Signal</keyword>
<comment type="caution">
    <text evidence="4">The sequence shown here is derived from an EMBL/GenBank/DDBJ whole genome shotgun (WGS) entry which is preliminary data.</text>
</comment>
<gene>
    <name evidence="4" type="ORF">SNAT2548_LOCUS8796</name>
</gene>
<keyword evidence="2" id="KW-0812">Transmembrane</keyword>
<evidence type="ECO:0000313" key="5">
    <source>
        <dbReference type="Proteomes" id="UP000604046"/>
    </source>
</evidence>
<dbReference type="Proteomes" id="UP000604046">
    <property type="component" value="Unassembled WGS sequence"/>
</dbReference>
<keyword evidence="2" id="KW-0472">Membrane</keyword>
<feature type="region of interest" description="Disordered" evidence="1">
    <location>
        <begin position="356"/>
        <end position="487"/>
    </location>
</feature>
<keyword evidence="2" id="KW-1133">Transmembrane helix</keyword>
<feature type="chain" id="PRO_5032656385" evidence="3">
    <location>
        <begin position="26"/>
        <end position="487"/>
    </location>
</feature>
<name>A0A812KFK9_9DINO</name>
<feature type="transmembrane region" description="Helical" evidence="2">
    <location>
        <begin position="225"/>
        <end position="243"/>
    </location>
</feature>
<accession>A0A812KFK9</accession>
<evidence type="ECO:0000313" key="4">
    <source>
        <dbReference type="EMBL" id="CAE7226335.1"/>
    </source>
</evidence>
<keyword evidence="5" id="KW-1185">Reference proteome</keyword>
<reference evidence="4" key="1">
    <citation type="submission" date="2021-02" db="EMBL/GenBank/DDBJ databases">
        <authorList>
            <person name="Dougan E. K."/>
            <person name="Rhodes N."/>
            <person name="Thang M."/>
            <person name="Chan C."/>
        </authorList>
    </citation>
    <scope>NUCLEOTIDE SEQUENCE</scope>
</reference>
<dbReference type="AlphaFoldDB" id="A0A812KFK9"/>
<feature type="compositionally biased region" description="Low complexity" evidence="1">
    <location>
        <begin position="358"/>
        <end position="371"/>
    </location>
</feature>
<evidence type="ECO:0000256" key="3">
    <source>
        <dbReference type="SAM" id="SignalP"/>
    </source>
</evidence>
<evidence type="ECO:0000256" key="2">
    <source>
        <dbReference type="SAM" id="Phobius"/>
    </source>
</evidence>
<feature type="compositionally biased region" description="Pro residues" evidence="1">
    <location>
        <begin position="396"/>
        <end position="428"/>
    </location>
</feature>
<dbReference type="OrthoDB" id="437918at2759"/>
<proteinExistence type="predicted"/>
<feature type="signal peptide" evidence="3">
    <location>
        <begin position="1"/>
        <end position="25"/>
    </location>
</feature>
<sequence>MPGYFHPSLSVVILVLLPVPALHRAGTFSSGKFDVRDISLHMLFPSDYSAFGLAKEQRPARWFITSLVLLRVGSFLSCYPLIYAARMFPDFFAEGALFADLAQQNAAQQSAAQQNAAQQNADTDMSHTLSLAFGLGISVFICGSCCGCCFLSRCFCVGNVFSGAAEADLALQERVEERASVLSEQMRKSELKPTWTEYVMLHVDMMSFAADFVSDGLLAWKFFELGMYGFFAFQMAIILITLWEESRVVRKLGSVHTVYHAVAESSSRGWPTDNLLAILMQEKLIEATPSMLLVSVAYFYFPQSESQSTRRLFGYDITLVVGLYKMVTGTYGAVKAAYVLMHLDLDRHVAVAVEGLGSPSAPSSQHSSNMPAQPSQAPQIGHRPPAQLVGPAEFPARPPGIMPRPVAPTPAFPPGIVPPPAAPTPSAPFSPKGGLEHKPAQESPPWPVAVPMQTEERPAETSASLRLSMPPLPPIQVGAPRGAVDHE</sequence>
<evidence type="ECO:0000256" key="1">
    <source>
        <dbReference type="SAM" id="MobiDB-lite"/>
    </source>
</evidence>
<organism evidence="4 5">
    <name type="scientific">Symbiodinium natans</name>
    <dbReference type="NCBI Taxonomy" id="878477"/>
    <lineage>
        <taxon>Eukaryota</taxon>
        <taxon>Sar</taxon>
        <taxon>Alveolata</taxon>
        <taxon>Dinophyceae</taxon>
        <taxon>Suessiales</taxon>
        <taxon>Symbiodiniaceae</taxon>
        <taxon>Symbiodinium</taxon>
    </lineage>
</organism>
<protein>
    <submittedName>
        <fullName evidence="4">Uncharacterized protein</fullName>
    </submittedName>
</protein>
<feature type="transmembrane region" description="Helical" evidence="2">
    <location>
        <begin position="62"/>
        <end position="82"/>
    </location>
</feature>
<dbReference type="EMBL" id="CAJNDS010000666">
    <property type="protein sequence ID" value="CAE7226335.1"/>
    <property type="molecule type" value="Genomic_DNA"/>
</dbReference>